<protein>
    <submittedName>
        <fullName evidence="4">Hemolysin-type calcium-binding region protein</fullName>
    </submittedName>
</protein>
<dbReference type="PANTHER" id="PTHR38340">
    <property type="entry name" value="S-LAYER PROTEIN"/>
    <property type="match status" value="1"/>
</dbReference>
<proteinExistence type="predicted"/>
<dbReference type="InterPro" id="IPR001343">
    <property type="entry name" value="Hemolysn_Ca-bd"/>
</dbReference>
<evidence type="ECO:0000313" key="5">
    <source>
        <dbReference type="Proteomes" id="UP000003273"/>
    </source>
</evidence>
<reference evidence="4 5" key="1">
    <citation type="submission" date="2012-04" db="EMBL/GenBank/DDBJ databases">
        <authorList>
            <person name="Genoscope - CEA"/>
        </authorList>
    </citation>
    <scope>NUCLEOTIDE SEQUENCE [LARGE SCALE GENOMIC DNA]</scope>
    <source>
        <strain evidence="4 5">9806</strain>
    </source>
</reference>
<dbReference type="EMBL" id="CAIL01000253">
    <property type="protein sequence ID" value="CCI15040.1"/>
    <property type="molecule type" value="Genomic_DNA"/>
</dbReference>
<gene>
    <name evidence="4" type="ORF">MICAE_470012</name>
</gene>
<dbReference type="HOGENOM" id="CLU_035312_0_0_3"/>
<comment type="caution">
    <text evidence="4">The sequence shown here is derived from an EMBL/GenBank/DDBJ whole genome shotgun (WGS) entry which is preliminary data.</text>
</comment>
<dbReference type="Pfam" id="PF00353">
    <property type="entry name" value="HemolysinCabind"/>
    <property type="match status" value="2"/>
</dbReference>
<evidence type="ECO:0000256" key="3">
    <source>
        <dbReference type="SAM" id="MobiDB-lite"/>
    </source>
</evidence>
<dbReference type="SUPFAM" id="SSF51120">
    <property type="entry name" value="beta-Roll"/>
    <property type="match status" value="1"/>
</dbReference>
<accession>I4GZ16</accession>
<dbReference type="GO" id="GO:0005509">
    <property type="term" value="F:calcium ion binding"/>
    <property type="evidence" value="ECO:0007669"/>
    <property type="project" value="InterPro"/>
</dbReference>
<dbReference type="Gene3D" id="2.150.10.10">
    <property type="entry name" value="Serralysin-like metalloprotease, C-terminal"/>
    <property type="match status" value="2"/>
</dbReference>
<comment type="subcellular location">
    <subcellularLocation>
        <location evidence="1">Secreted</location>
    </subcellularLocation>
</comment>
<keyword evidence="2" id="KW-0964">Secreted</keyword>
<dbReference type="Proteomes" id="UP000003273">
    <property type="component" value="Unassembled WGS sequence"/>
</dbReference>
<dbReference type="PROSITE" id="PS00330">
    <property type="entry name" value="HEMOLYSIN_CALCIUM"/>
    <property type="match status" value="3"/>
</dbReference>
<dbReference type="GO" id="GO:0005576">
    <property type="term" value="C:extracellular region"/>
    <property type="evidence" value="ECO:0007669"/>
    <property type="project" value="UniProtKB-SubCell"/>
</dbReference>
<dbReference type="PANTHER" id="PTHR38340:SF1">
    <property type="entry name" value="S-LAYER PROTEIN"/>
    <property type="match status" value="1"/>
</dbReference>
<sequence length="381" mass="37862">MLGRLSNSSSSNISFKEKTMPTVNISFAVRPSGVTFNPAVTTSVAAFLNTFTDTPISILGPGITITADNLTSQGFLTDGVTTAWRITNFGLADSATLSRVGGGFSPQTFSLLANSLTFVRGGSAGTYELTGGIVNTKASGTQVNRIWDLFANDSYVITGSEFDDTLTGFAGADTLNGGAGNDTLNGGDGNDTLNGGDGNDSLNGGLNNDTLNGGNGNDTLIGLGGADSLIGGDGNDSLDGGNGNDTLIGGAGSDTLIGGTGSDRFVFTNEGLDSITGGFAAGSGNDVFAITSSAYAGAPTAGTLAVVSNAATATNASSSIIVDTLANITALGATKSSIRFALAGGNTLLYDADGDWSSGSTTITSINSITGTLIAGNFAFI</sequence>
<dbReference type="AlphaFoldDB" id="I4GZ16"/>
<dbReference type="InterPro" id="IPR050557">
    <property type="entry name" value="RTX_toxin/Mannuronan_C5-epim"/>
</dbReference>
<dbReference type="PRINTS" id="PR00313">
    <property type="entry name" value="CABNDNGRPT"/>
</dbReference>
<dbReference type="InterPro" id="IPR018511">
    <property type="entry name" value="Hemolysin-typ_Ca-bd_CS"/>
</dbReference>
<evidence type="ECO:0000313" key="4">
    <source>
        <dbReference type="EMBL" id="CCI15040.1"/>
    </source>
</evidence>
<evidence type="ECO:0000256" key="2">
    <source>
        <dbReference type="ARBA" id="ARBA00022525"/>
    </source>
</evidence>
<organism evidence="4 5">
    <name type="scientific">Microcystis aeruginosa PCC 9806</name>
    <dbReference type="NCBI Taxonomy" id="1160282"/>
    <lineage>
        <taxon>Bacteria</taxon>
        <taxon>Bacillati</taxon>
        <taxon>Cyanobacteriota</taxon>
        <taxon>Cyanophyceae</taxon>
        <taxon>Oscillatoriophycideae</taxon>
        <taxon>Chroococcales</taxon>
        <taxon>Microcystaceae</taxon>
        <taxon>Microcystis</taxon>
    </lineage>
</organism>
<dbReference type="InterPro" id="IPR011049">
    <property type="entry name" value="Serralysin-like_metalloprot_C"/>
</dbReference>
<evidence type="ECO:0000256" key="1">
    <source>
        <dbReference type="ARBA" id="ARBA00004613"/>
    </source>
</evidence>
<name>I4GZ16_MICAE</name>
<feature type="region of interest" description="Disordered" evidence="3">
    <location>
        <begin position="181"/>
        <end position="209"/>
    </location>
</feature>